<keyword evidence="17" id="KW-1185">Reference proteome</keyword>
<keyword evidence="9 13" id="KW-0175">Coiled coil</keyword>
<evidence type="ECO:0000256" key="10">
    <source>
        <dbReference type="ARBA" id="ARBA00023136"/>
    </source>
</evidence>
<keyword evidence="4" id="KW-0813">Transport</keyword>
<dbReference type="PANTHER" id="PTHR11875">
    <property type="entry name" value="TESTIS-SPECIFIC Y-ENCODED PROTEIN"/>
    <property type="match status" value="1"/>
</dbReference>
<dbReference type="SMART" id="SM00397">
    <property type="entry name" value="t_SNARE"/>
    <property type="match status" value="1"/>
</dbReference>
<evidence type="ECO:0000256" key="11">
    <source>
        <dbReference type="ARBA" id="ARBA00073343"/>
    </source>
</evidence>
<dbReference type="FunFam" id="1.20.58.90:FF:000012">
    <property type="entry name" value="SNARE domain protein"/>
    <property type="match status" value="1"/>
</dbReference>
<dbReference type="Pfam" id="PF09177">
    <property type="entry name" value="STX6_10_61_N"/>
    <property type="match status" value="1"/>
</dbReference>
<feature type="compositionally biased region" description="Acidic residues" evidence="14">
    <location>
        <begin position="514"/>
        <end position="526"/>
    </location>
</feature>
<evidence type="ECO:0000256" key="14">
    <source>
        <dbReference type="SAM" id="MobiDB-lite"/>
    </source>
</evidence>
<comment type="similarity">
    <text evidence="3 12">Belongs to the nucleosome assembly protein (NAP) family.</text>
</comment>
<dbReference type="Gene3D" id="3.30.1120.90">
    <property type="entry name" value="Nucleosome assembly protein"/>
    <property type="match status" value="1"/>
</dbReference>
<dbReference type="Gene3D" id="1.20.58.90">
    <property type="match status" value="1"/>
</dbReference>
<dbReference type="GO" id="GO:0006334">
    <property type="term" value="P:nucleosome assembly"/>
    <property type="evidence" value="ECO:0007669"/>
    <property type="project" value="InterPro"/>
</dbReference>
<keyword evidence="8" id="KW-0333">Golgi apparatus</keyword>
<evidence type="ECO:0000256" key="1">
    <source>
        <dbReference type="ARBA" id="ARBA00004409"/>
    </source>
</evidence>
<feature type="compositionally biased region" description="Acidic residues" evidence="14">
    <location>
        <begin position="477"/>
        <end position="486"/>
    </location>
</feature>
<evidence type="ECO:0000256" key="7">
    <source>
        <dbReference type="ARBA" id="ARBA00022989"/>
    </source>
</evidence>
<name>A0A9P8IDY9_9PEZI</name>
<feature type="compositionally biased region" description="Basic and acidic residues" evidence="14">
    <location>
        <begin position="487"/>
        <end position="499"/>
    </location>
</feature>
<comment type="similarity">
    <text evidence="2">Belongs to the syntaxin family.</text>
</comment>
<evidence type="ECO:0000313" key="16">
    <source>
        <dbReference type="EMBL" id="KAH0553057.1"/>
    </source>
</evidence>
<dbReference type="CDD" id="cd21444">
    <property type="entry name" value="SNARE_NTD_Tlg1p-like"/>
    <property type="match status" value="1"/>
</dbReference>
<dbReference type="InterPro" id="IPR015260">
    <property type="entry name" value="Syntaxin-6/10/61_N"/>
</dbReference>
<evidence type="ECO:0000259" key="15">
    <source>
        <dbReference type="PROSITE" id="PS50192"/>
    </source>
</evidence>
<evidence type="ECO:0000256" key="12">
    <source>
        <dbReference type="RuleBase" id="RU003876"/>
    </source>
</evidence>
<dbReference type="GO" id="GO:0015031">
    <property type="term" value="P:protein transport"/>
    <property type="evidence" value="ECO:0007669"/>
    <property type="project" value="UniProtKB-KW"/>
</dbReference>
<dbReference type="InterPro" id="IPR048036">
    <property type="entry name" value="Tlg1p-like_N"/>
</dbReference>
<evidence type="ECO:0000256" key="8">
    <source>
        <dbReference type="ARBA" id="ARBA00023034"/>
    </source>
</evidence>
<evidence type="ECO:0000256" key="4">
    <source>
        <dbReference type="ARBA" id="ARBA00022448"/>
    </source>
</evidence>
<gene>
    <name evidence="16" type="ORF">GP486_006749</name>
</gene>
<dbReference type="GO" id="GO:0048193">
    <property type="term" value="P:Golgi vesicle transport"/>
    <property type="evidence" value="ECO:0007669"/>
    <property type="project" value="InterPro"/>
</dbReference>
<protein>
    <recommendedName>
        <fullName evidence="11">t-SNARE affecting a late Golgi compartment protein 1</fullName>
    </recommendedName>
</protein>
<dbReference type="CDD" id="cd15851">
    <property type="entry name" value="SNARE_Syntaxin6"/>
    <property type="match status" value="1"/>
</dbReference>
<keyword evidence="6" id="KW-0653">Protein transport</keyword>
<dbReference type="InterPro" id="IPR000727">
    <property type="entry name" value="T_SNARE_dom"/>
</dbReference>
<feature type="domain" description="T-SNARE coiled-coil homology" evidence="15">
    <location>
        <begin position="154"/>
        <end position="216"/>
    </location>
</feature>
<dbReference type="GO" id="GO:0005634">
    <property type="term" value="C:nucleus"/>
    <property type="evidence" value="ECO:0007669"/>
    <property type="project" value="InterPro"/>
</dbReference>
<dbReference type="AlphaFoldDB" id="A0A9P8IDY9"/>
<keyword evidence="10" id="KW-0472">Membrane</keyword>
<dbReference type="InterPro" id="IPR002164">
    <property type="entry name" value="NAP_family"/>
</dbReference>
<dbReference type="InterPro" id="IPR037231">
    <property type="entry name" value="NAP-like_sf"/>
</dbReference>
<feature type="region of interest" description="Disordered" evidence="14">
    <location>
        <begin position="111"/>
        <end position="139"/>
    </location>
</feature>
<evidence type="ECO:0000256" key="13">
    <source>
        <dbReference type="SAM" id="Coils"/>
    </source>
</evidence>
<reference evidence="16" key="1">
    <citation type="submission" date="2021-03" db="EMBL/GenBank/DDBJ databases">
        <title>Comparative genomics and phylogenomic investigation of the class Geoglossomycetes provide insights into ecological specialization and systematics.</title>
        <authorList>
            <person name="Melie T."/>
            <person name="Pirro S."/>
            <person name="Miller A.N."/>
            <person name="Quandt A."/>
        </authorList>
    </citation>
    <scope>NUCLEOTIDE SEQUENCE</scope>
    <source>
        <strain evidence="16">CAQ_001_2017</strain>
    </source>
</reference>
<dbReference type="SUPFAM" id="SSF47661">
    <property type="entry name" value="t-snare proteins"/>
    <property type="match status" value="1"/>
</dbReference>
<comment type="caution">
    <text evidence="16">The sequence shown here is derived from an EMBL/GenBank/DDBJ whole genome shotgun (WGS) entry which is preliminary data.</text>
</comment>
<dbReference type="Pfam" id="PF00956">
    <property type="entry name" value="NAP"/>
    <property type="match status" value="1"/>
</dbReference>
<feature type="compositionally biased region" description="Basic and acidic residues" evidence="14">
    <location>
        <begin position="580"/>
        <end position="596"/>
    </location>
</feature>
<dbReference type="PROSITE" id="PS50192">
    <property type="entry name" value="T_SNARE"/>
    <property type="match status" value="1"/>
</dbReference>
<comment type="subcellular location">
    <subcellularLocation>
        <location evidence="1">Golgi apparatus membrane</location>
        <topology evidence="1">Single-pass type IV membrane protein</topology>
    </subcellularLocation>
</comment>
<evidence type="ECO:0000256" key="6">
    <source>
        <dbReference type="ARBA" id="ARBA00022927"/>
    </source>
</evidence>
<dbReference type="FunFam" id="1.20.5.110:FF:000006">
    <property type="entry name" value="Syntaxin 6"/>
    <property type="match status" value="1"/>
</dbReference>
<evidence type="ECO:0000256" key="5">
    <source>
        <dbReference type="ARBA" id="ARBA00022692"/>
    </source>
</evidence>
<evidence type="ECO:0000256" key="3">
    <source>
        <dbReference type="ARBA" id="ARBA00009947"/>
    </source>
</evidence>
<feature type="coiled-coil region" evidence="13">
    <location>
        <begin position="49"/>
        <end position="76"/>
    </location>
</feature>
<feature type="compositionally biased region" description="Acidic residues" evidence="14">
    <location>
        <begin position="558"/>
        <end position="577"/>
    </location>
</feature>
<dbReference type="EMBL" id="JAGHQM010001621">
    <property type="protein sequence ID" value="KAH0553057.1"/>
    <property type="molecule type" value="Genomic_DNA"/>
</dbReference>
<keyword evidence="5" id="KW-0812">Transmembrane</keyword>
<proteinExistence type="inferred from homology"/>
<dbReference type="InterPro" id="IPR010989">
    <property type="entry name" value="SNARE"/>
</dbReference>
<dbReference type="SUPFAM" id="SSF58038">
    <property type="entry name" value="SNARE fusion complex"/>
    <property type="match status" value="1"/>
</dbReference>
<evidence type="ECO:0000256" key="9">
    <source>
        <dbReference type="ARBA" id="ARBA00023054"/>
    </source>
</evidence>
<dbReference type="Proteomes" id="UP000750711">
    <property type="component" value="Unassembled WGS sequence"/>
</dbReference>
<dbReference type="GO" id="GO:0000139">
    <property type="term" value="C:Golgi membrane"/>
    <property type="evidence" value="ECO:0007669"/>
    <property type="project" value="UniProtKB-SubCell"/>
</dbReference>
<accession>A0A9P8IDY9</accession>
<dbReference type="SUPFAM" id="SSF143113">
    <property type="entry name" value="NAP-like"/>
    <property type="match status" value="1"/>
</dbReference>
<evidence type="ECO:0000313" key="17">
    <source>
        <dbReference type="Proteomes" id="UP000750711"/>
    </source>
</evidence>
<organism evidence="16 17">
    <name type="scientific">Trichoglossum hirsutum</name>
    <dbReference type="NCBI Taxonomy" id="265104"/>
    <lineage>
        <taxon>Eukaryota</taxon>
        <taxon>Fungi</taxon>
        <taxon>Dikarya</taxon>
        <taxon>Ascomycota</taxon>
        <taxon>Pezizomycotina</taxon>
        <taxon>Geoglossomycetes</taxon>
        <taxon>Geoglossales</taxon>
        <taxon>Geoglossaceae</taxon>
        <taxon>Trichoglossum</taxon>
    </lineage>
</organism>
<sequence length="602" mass="67195">MISSNEDPFLQVQADVLSLLNTTRPLFASYLRIRSLAPSPTSPELVQSRNELESTLQELSSDLRDLIDSVKAVEHDPYRYGIEIDEVERRRRLVEEVGGEIEDMREELAKTVASADQRRSQNASSGGALPHPSAFDDLENQGDDYAAFEQQRQLEIMHEQDEALDGVFQTVGNLRQQADVMGRELGEQEELLNDTHDAADRVEGRLKEGLKKMGVIMRKNEAHKTQTQLAFLPRLSRKFNLIEGLRIVNMAEASEAPGVSYEDLAELEKEFDDVELEIVRTQTLLNAPLYAKRHTLISRLPNFWALVVEQAPPDIDQFIQPSDSAVLASALKNIDVSRFEVPPVVSSEKSGSPRSVAITFEFEPNEWFEDRVLEKKFWYRRAKDGWTGLVSDPVKINWKEGKDLTGGLTDAAVAAFEAENNRAKSAGAANGAKQKGKAATEIKTPEQEVLVKLAAENAQGSFFSWFGFRGRRLTAEESAEAVEEEEERRAKLRRGEKVHSGAGKDPAGSGGQDPMEDDLEDEEEDIIFPAGEELAIAISEDLFPAALKYFTQAQEQPDASDIDFEELNTDEDEEAGDLNELLHSDKHGIDGEEEGPKKKRKA</sequence>
<feature type="region of interest" description="Disordered" evidence="14">
    <location>
        <begin position="554"/>
        <end position="602"/>
    </location>
</feature>
<evidence type="ECO:0000256" key="2">
    <source>
        <dbReference type="ARBA" id="ARBA00009063"/>
    </source>
</evidence>
<dbReference type="Gene3D" id="1.20.5.110">
    <property type="match status" value="1"/>
</dbReference>
<feature type="region of interest" description="Disordered" evidence="14">
    <location>
        <begin position="476"/>
        <end position="531"/>
    </location>
</feature>
<keyword evidence="7" id="KW-1133">Transmembrane helix</keyword>